<keyword evidence="5" id="KW-0472">Membrane</keyword>
<evidence type="ECO:0000256" key="4">
    <source>
        <dbReference type="ARBA" id="ARBA00022737"/>
    </source>
</evidence>
<protein>
    <recommendedName>
        <fullName evidence="7">Vacuolar protein 8</fullName>
    </recommendedName>
</protein>
<comment type="subcellular location">
    <subcellularLocation>
        <location evidence="1">Vacuole membrane</location>
        <topology evidence="1">Lipid-anchor</topology>
    </subcellularLocation>
</comment>
<evidence type="ECO:0000259" key="9">
    <source>
        <dbReference type="Pfam" id="PF25598"/>
    </source>
</evidence>
<evidence type="ECO:0000256" key="5">
    <source>
        <dbReference type="ARBA" id="ARBA00023136"/>
    </source>
</evidence>
<evidence type="ECO:0000256" key="2">
    <source>
        <dbReference type="ARBA" id="ARBA00005462"/>
    </source>
</evidence>
<dbReference type="GO" id="GO:0043495">
    <property type="term" value="F:protein-membrane adaptor activity"/>
    <property type="evidence" value="ECO:0007669"/>
    <property type="project" value="InterPro"/>
</dbReference>
<dbReference type="InterPro" id="IPR016024">
    <property type="entry name" value="ARM-type_fold"/>
</dbReference>
<evidence type="ECO:0000256" key="1">
    <source>
        <dbReference type="ARBA" id="ARBA00004592"/>
    </source>
</evidence>
<dbReference type="InterPro" id="IPR000225">
    <property type="entry name" value="Armadillo"/>
</dbReference>
<accession>A0A7S1T607</accession>
<feature type="repeat" description="ARM" evidence="8">
    <location>
        <begin position="66"/>
        <end position="108"/>
    </location>
</feature>
<feature type="repeat" description="ARM" evidence="8">
    <location>
        <begin position="26"/>
        <end position="67"/>
    </location>
</feature>
<keyword evidence="4" id="KW-0677">Repeat</keyword>
<evidence type="ECO:0000256" key="6">
    <source>
        <dbReference type="ARBA" id="ARBA00023288"/>
    </source>
</evidence>
<dbReference type="InterPro" id="IPR011989">
    <property type="entry name" value="ARM-like"/>
</dbReference>
<gene>
    <name evidence="10" type="ORF">TCHU04912_LOCUS20568</name>
</gene>
<dbReference type="GO" id="GO:0005774">
    <property type="term" value="C:vacuolar membrane"/>
    <property type="evidence" value="ECO:0007669"/>
    <property type="project" value="UniProtKB-SubCell"/>
</dbReference>
<dbReference type="PANTHER" id="PTHR47249:SF1">
    <property type="entry name" value="VACUOLAR PROTEIN 8"/>
    <property type="match status" value="1"/>
</dbReference>
<dbReference type="SUPFAM" id="SSF48371">
    <property type="entry name" value="ARM repeat"/>
    <property type="match status" value="1"/>
</dbReference>
<keyword evidence="6" id="KW-0449">Lipoprotein</keyword>
<evidence type="ECO:0000313" key="10">
    <source>
        <dbReference type="EMBL" id="CAD9221755.1"/>
    </source>
</evidence>
<dbReference type="InterPro" id="IPR058678">
    <property type="entry name" value="ARM_PUB"/>
</dbReference>
<evidence type="ECO:0000256" key="3">
    <source>
        <dbReference type="ARBA" id="ARBA00022554"/>
    </source>
</evidence>
<dbReference type="Pfam" id="PF25598">
    <property type="entry name" value="ARM_PUB"/>
    <property type="match status" value="1"/>
</dbReference>
<organism evidence="10">
    <name type="scientific">Tetraselmis chuii</name>
    <dbReference type="NCBI Taxonomy" id="63592"/>
    <lineage>
        <taxon>Eukaryota</taxon>
        <taxon>Viridiplantae</taxon>
        <taxon>Chlorophyta</taxon>
        <taxon>core chlorophytes</taxon>
        <taxon>Chlorodendrophyceae</taxon>
        <taxon>Chlorodendrales</taxon>
        <taxon>Chlorodendraceae</taxon>
        <taxon>Tetraselmis</taxon>
    </lineage>
</organism>
<dbReference type="AlphaFoldDB" id="A0A7S1T607"/>
<dbReference type="Gene3D" id="1.25.10.10">
    <property type="entry name" value="Leucine-rich Repeat Variant"/>
    <property type="match status" value="1"/>
</dbReference>
<dbReference type="GO" id="GO:0071562">
    <property type="term" value="P:nucleus-vacuole junction assembly"/>
    <property type="evidence" value="ECO:0007669"/>
    <property type="project" value="InterPro"/>
</dbReference>
<proteinExistence type="inferred from homology"/>
<reference evidence="10" key="1">
    <citation type="submission" date="2021-01" db="EMBL/GenBank/DDBJ databases">
        <authorList>
            <person name="Corre E."/>
            <person name="Pelletier E."/>
            <person name="Niang G."/>
            <person name="Scheremetjew M."/>
            <person name="Finn R."/>
            <person name="Kale V."/>
            <person name="Holt S."/>
            <person name="Cochrane G."/>
            <person name="Meng A."/>
            <person name="Brown T."/>
            <person name="Cohen L."/>
        </authorList>
    </citation>
    <scope>NUCLEOTIDE SEQUENCE</scope>
    <source>
        <strain evidence="10">PLY429</strain>
    </source>
</reference>
<evidence type="ECO:0000256" key="8">
    <source>
        <dbReference type="PROSITE-ProRule" id="PRU00259"/>
    </source>
</evidence>
<feature type="domain" description="U-box" evidence="9">
    <location>
        <begin position="17"/>
        <end position="236"/>
    </location>
</feature>
<sequence length="252" mass="26915">MREGSAKALWNLSYISDNRAAVAEAGGVKLLVDMLRSDDKDKHAAARALWNLAYSEPNRQLISSAGGVRPLVALLKSDNVKEQEAATKALVNLTQNEAIRREVAEAGAIGSLGKLVNSRSSSQRAAAARALTNLAMHAENRAQMEAGGMVLPGLIKMVTPLPRSAAESAQKDTQAMNLAALRALRNIIADERPRQSAREAGLVPTVKALTDDEITDKETRELCLKILSELSADKKSCMGRFSVVTANGDASL</sequence>
<dbReference type="PROSITE" id="PS50176">
    <property type="entry name" value="ARM_REPEAT"/>
    <property type="match status" value="2"/>
</dbReference>
<dbReference type="SMART" id="SM00185">
    <property type="entry name" value="ARM"/>
    <property type="match status" value="5"/>
</dbReference>
<keyword evidence="3" id="KW-0926">Vacuole</keyword>
<dbReference type="PANTHER" id="PTHR47249">
    <property type="entry name" value="VACUOLAR PROTEIN 8"/>
    <property type="match status" value="1"/>
</dbReference>
<name>A0A7S1T607_9CHLO</name>
<evidence type="ECO:0000256" key="7">
    <source>
        <dbReference type="ARBA" id="ARBA00026209"/>
    </source>
</evidence>
<dbReference type="EMBL" id="HBGG01039899">
    <property type="protein sequence ID" value="CAD9221755.1"/>
    <property type="molecule type" value="Transcribed_RNA"/>
</dbReference>
<dbReference type="InterPro" id="IPR045156">
    <property type="entry name" value="Vac8"/>
</dbReference>
<comment type="similarity">
    <text evidence="2">Belongs to the beta-catenin family.</text>
</comment>